<keyword evidence="1" id="KW-1133">Transmembrane helix</keyword>
<feature type="transmembrane region" description="Helical" evidence="1">
    <location>
        <begin position="12"/>
        <end position="32"/>
    </location>
</feature>
<gene>
    <name evidence="2" type="ORF">SAMEA4504048_01008</name>
</gene>
<sequence>MKITEIDVQMWTLYATVVIAILGFIFNAISLWQTKKATEDMAKPYVNFYVDAISVKDRQRIFVIKNFGNSPAYIQKIDVDGELDEFNERYKFKSLVGNMLAPGQKLTSSIEKSYKGTVKIHIEYKDQHGKVYKDTFTLSPRLTEDFLYTINESNKNDQVPTAIRQSTMALLRDLR</sequence>
<reference evidence="2 3" key="1">
    <citation type="submission" date="2017-06" db="EMBL/GenBank/DDBJ databases">
        <authorList>
            <consortium name="Pathogen Informatics"/>
        </authorList>
    </citation>
    <scope>NUCLEOTIDE SEQUENCE [LARGE SCALE GENOMIC DNA]</scope>
    <source>
        <strain evidence="2 3">NCTC11291</strain>
    </source>
</reference>
<keyword evidence="1" id="KW-0812">Transmembrane</keyword>
<dbReference type="Proteomes" id="UP000215144">
    <property type="component" value="Chromosome 1"/>
</dbReference>
<dbReference type="OrthoDB" id="2221733at2"/>
<dbReference type="RefSeq" id="WP_095122440.1">
    <property type="nucleotide sequence ID" value="NZ_LT906454.1"/>
</dbReference>
<organism evidence="2 3">
    <name type="scientific">Streptococcus acidominimus</name>
    <dbReference type="NCBI Taxonomy" id="1326"/>
    <lineage>
        <taxon>Bacteria</taxon>
        <taxon>Bacillati</taxon>
        <taxon>Bacillota</taxon>
        <taxon>Bacilli</taxon>
        <taxon>Lactobacillales</taxon>
        <taxon>Streptococcaceae</taxon>
        <taxon>Streptococcus</taxon>
    </lineage>
</organism>
<evidence type="ECO:0000313" key="3">
    <source>
        <dbReference type="Proteomes" id="UP000215144"/>
    </source>
</evidence>
<name>A0A239X113_STRAI</name>
<evidence type="ECO:0000313" key="2">
    <source>
        <dbReference type="EMBL" id="SNV39634.1"/>
    </source>
</evidence>
<protein>
    <submittedName>
        <fullName evidence="2">Uncharacterized protein</fullName>
    </submittedName>
</protein>
<keyword evidence="1" id="KW-0472">Membrane</keyword>
<accession>A0A239X113</accession>
<dbReference type="EMBL" id="LT906454">
    <property type="protein sequence ID" value="SNV39634.1"/>
    <property type="molecule type" value="Genomic_DNA"/>
</dbReference>
<dbReference type="KEGG" id="saco:SAME_01008"/>
<dbReference type="AlphaFoldDB" id="A0A239X113"/>
<evidence type="ECO:0000256" key="1">
    <source>
        <dbReference type="SAM" id="Phobius"/>
    </source>
</evidence>
<proteinExistence type="predicted"/>